<protein>
    <submittedName>
        <fullName evidence="2">Uncharacterized protein</fullName>
    </submittedName>
</protein>
<dbReference type="AlphaFoldDB" id="E2A0Z1"/>
<gene>
    <name evidence="2" type="ORF">EAG_11337</name>
</gene>
<feature type="compositionally biased region" description="Basic and acidic residues" evidence="1">
    <location>
        <begin position="184"/>
        <end position="205"/>
    </location>
</feature>
<evidence type="ECO:0000313" key="2">
    <source>
        <dbReference type="EMBL" id="EFN73044.1"/>
    </source>
</evidence>
<reference evidence="2 3" key="1">
    <citation type="journal article" date="2010" name="Science">
        <title>Genomic comparison of the ants Camponotus floridanus and Harpegnathos saltator.</title>
        <authorList>
            <person name="Bonasio R."/>
            <person name="Zhang G."/>
            <person name="Ye C."/>
            <person name="Mutti N.S."/>
            <person name="Fang X."/>
            <person name="Qin N."/>
            <person name="Donahue G."/>
            <person name="Yang P."/>
            <person name="Li Q."/>
            <person name="Li C."/>
            <person name="Zhang P."/>
            <person name="Huang Z."/>
            <person name="Berger S.L."/>
            <person name="Reinberg D."/>
            <person name="Wang J."/>
            <person name="Liebig J."/>
        </authorList>
    </citation>
    <scope>NUCLEOTIDE SEQUENCE [LARGE SCALE GENOMIC DNA]</scope>
    <source>
        <strain evidence="3">C129</strain>
    </source>
</reference>
<feature type="compositionally biased region" description="Basic and acidic residues" evidence="1">
    <location>
        <begin position="214"/>
        <end position="225"/>
    </location>
</feature>
<dbReference type="EMBL" id="GL435626">
    <property type="protein sequence ID" value="EFN73044.1"/>
    <property type="molecule type" value="Genomic_DNA"/>
</dbReference>
<sequence length="248" mass="27842">MQNRIVHLKLSLRIITRISYLSVMCFPSEHSRRGKLNGLRSTSYLNDYPQPLSLAPFCEHPPAVSPTAKPRLSCDEDSPVCESVTRDCYIIVSQMMDITKDDNLNCQFCDLRQSVVDTQMVPQYLAPEGSNVPYKAVDAAREEGQGSRGCTRRAGNYVSGRPFVRLQSTTAQVLRETGAFLQRARREEKGHQGKSERESCKERPRPCASMTRNEATKECRERRRADSAAVNIAGIRPVSKCTLGMRLA</sequence>
<evidence type="ECO:0000313" key="3">
    <source>
        <dbReference type="Proteomes" id="UP000000311"/>
    </source>
</evidence>
<proteinExistence type="predicted"/>
<evidence type="ECO:0000256" key="1">
    <source>
        <dbReference type="SAM" id="MobiDB-lite"/>
    </source>
</evidence>
<keyword evidence="3" id="KW-1185">Reference proteome</keyword>
<dbReference type="InParanoid" id="E2A0Z1"/>
<name>E2A0Z1_CAMFO</name>
<feature type="region of interest" description="Disordered" evidence="1">
    <location>
        <begin position="183"/>
        <end position="225"/>
    </location>
</feature>
<dbReference type="Proteomes" id="UP000000311">
    <property type="component" value="Unassembled WGS sequence"/>
</dbReference>
<organism evidence="3">
    <name type="scientific">Camponotus floridanus</name>
    <name type="common">Florida carpenter ant</name>
    <dbReference type="NCBI Taxonomy" id="104421"/>
    <lineage>
        <taxon>Eukaryota</taxon>
        <taxon>Metazoa</taxon>
        <taxon>Ecdysozoa</taxon>
        <taxon>Arthropoda</taxon>
        <taxon>Hexapoda</taxon>
        <taxon>Insecta</taxon>
        <taxon>Pterygota</taxon>
        <taxon>Neoptera</taxon>
        <taxon>Endopterygota</taxon>
        <taxon>Hymenoptera</taxon>
        <taxon>Apocrita</taxon>
        <taxon>Aculeata</taxon>
        <taxon>Formicoidea</taxon>
        <taxon>Formicidae</taxon>
        <taxon>Formicinae</taxon>
        <taxon>Camponotus</taxon>
    </lineage>
</organism>
<accession>E2A0Z1</accession>